<dbReference type="InterPro" id="IPR013766">
    <property type="entry name" value="Thioredoxin_domain"/>
</dbReference>
<dbReference type="InterPro" id="IPR036249">
    <property type="entry name" value="Thioredoxin-like_sf"/>
</dbReference>
<name>A0A4Q9H163_9BURK</name>
<dbReference type="FunFam" id="3.40.30.10:FF:000013">
    <property type="entry name" value="Blast:Protein SCO1 homolog, mitochondrial"/>
    <property type="match status" value="1"/>
</dbReference>
<evidence type="ECO:0000256" key="4">
    <source>
        <dbReference type="PIRSR" id="PIRSR603782-2"/>
    </source>
</evidence>
<dbReference type="GO" id="GO:0046872">
    <property type="term" value="F:metal ion binding"/>
    <property type="evidence" value="ECO:0007669"/>
    <property type="project" value="UniProtKB-KW"/>
</dbReference>
<dbReference type="PANTHER" id="PTHR12151:SF25">
    <property type="entry name" value="LINALOOL DEHYDRATASE_ISOMERASE DOMAIN-CONTAINING PROTEIN"/>
    <property type="match status" value="1"/>
</dbReference>
<feature type="binding site" evidence="3">
    <location>
        <position position="84"/>
    </location>
    <ligand>
        <name>Cu cation</name>
        <dbReference type="ChEBI" id="CHEBI:23378"/>
    </ligand>
</feature>
<dbReference type="PROSITE" id="PS51257">
    <property type="entry name" value="PROKAR_LIPOPROTEIN"/>
    <property type="match status" value="1"/>
</dbReference>
<evidence type="ECO:0000256" key="3">
    <source>
        <dbReference type="PIRSR" id="PIRSR603782-1"/>
    </source>
</evidence>
<sequence length="206" mass="21877">MRGAQGGLAVLGLAALAGLSGCDGASWNPLKPNGPRFNSVDITGADYGAALKLPDSQGRVRTLADFKGQVVVVFFGYTQCPDVCPTTMAELAEIKRKLGPEGTRLQAIFVSLDPERDTPEVLTQYVQGMDPSFVALRGTVDQTTAVAKAFKVFFQKVPGADGQGYTLDHTAGSFVFDGQGRARLFTRYGMGVEPWLADIRTLLGGA</sequence>
<evidence type="ECO:0000256" key="1">
    <source>
        <dbReference type="ARBA" id="ARBA00010996"/>
    </source>
</evidence>
<keyword evidence="7" id="KW-1185">Reference proteome</keyword>
<gene>
    <name evidence="6" type="ORF">EYS42_07320</name>
</gene>
<dbReference type="Pfam" id="PF02630">
    <property type="entry name" value="SCO1-SenC"/>
    <property type="match status" value="1"/>
</dbReference>
<keyword evidence="3" id="KW-0479">Metal-binding</keyword>
<dbReference type="Gene3D" id="3.40.30.10">
    <property type="entry name" value="Glutaredoxin"/>
    <property type="match status" value="1"/>
</dbReference>
<evidence type="ECO:0000313" key="6">
    <source>
        <dbReference type="EMBL" id="TBO33049.1"/>
    </source>
</evidence>
<dbReference type="SUPFAM" id="SSF52833">
    <property type="entry name" value="Thioredoxin-like"/>
    <property type="match status" value="1"/>
</dbReference>
<feature type="disulfide bond" description="Redox-active" evidence="4">
    <location>
        <begin position="80"/>
        <end position="84"/>
    </location>
</feature>
<protein>
    <submittedName>
        <fullName evidence="6">SCO family protein</fullName>
    </submittedName>
</protein>
<reference evidence="6 7" key="1">
    <citation type="submission" date="2019-02" db="EMBL/GenBank/DDBJ databases">
        <title>Aquabacterium sp. strain KMB7.</title>
        <authorList>
            <person name="Chen W.-M."/>
        </authorList>
    </citation>
    <scope>NUCLEOTIDE SEQUENCE [LARGE SCALE GENOMIC DNA]</scope>
    <source>
        <strain evidence="6 7">KMB7</strain>
    </source>
</reference>
<evidence type="ECO:0000259" key="5">
    <source>
        <dbReference type="PROSITE" id="PS51352"/>
    </source>
</evidence>
<feature type="binding site" evidence="3">
    <location>
        <position position="80"/>
    </location>
    <ligand>
        <name>Cu cation</name>
        <dbReference type="ChEBI" id="CHEBI:23378"/>
    </ligand>
</feature>
<accession>A0A4Q9H163</accession>
<proteinExistence type="inferred from homology"/>
<evidence type="ECO:0000313" key="7">
    <source>
        <dbReference type="Proteomes" id="UP000292120"/>
    </source>
</evidence>
<dbReference type="EMBL" id="SIXI01000002">
    <property type="protein sequence ID" value="TBO33049.1"/>
    <property type="molecule type" value="Genomic_DNA"/>
</dbReference>
<dbReference type="InterPro" id="IPR003782">
    <property type="entry name" value="SCO1/SenC"/>
</dbReference>
<dbReference type="OrthoDB" id="9790194at2"/>
<organism evidence="6 7">
    <name type="scientific">Aquabacterium lacunae</name>
    <dbReference type="NCBI Taxonomy" id="2528630"/>
    <lineage>
        <taxon>Bacteria</taxon>
        <taxon>Pseudomonadati</taxon>
        <taxon>Pseudomonadota</taxon>
        <taxon>Betaproteobacteria</taxon>
        <taxon>Burkholderiales</taxon>
        <taxon>Aquabacterium</taxon>
    </lineage>
</organism>
<keyword evidence="2 3" id="KW-0186">Copper</keyword>
<evidence type="ECO:0000256" key="2">
    <source>
        <dbReference type="ARBA" id="ARBA00023008"/>
    </source>
</evidence>
<dbReference type="CDD" id="cd02968">
    <property type="entry name" value="SCO"/>
    <property type="match status" value="1"/>
</dbReference>
<dbReference type="AlphaFoldDB" id="A0A4Q9H163"/>
<dbReference type="PROSITE" id="PS51352">
    <property type="entry name" value="THIOREDOXIN_2"/>
    <property type="match status" value="1"/>
</dbReference>
<comment type="caution">
    <text evidence="6">The sequence shown here is derived from an EMBL/GenBank/DDBJ whole genome shotgun (WGS) entry which is preliminary data.</text>
</comment>
<dbReference type="RefSeq" id="WP_130967406.1">
    <property type="nucleotide sequence ID" value="NZ_SIXI01000002.1"/>
</dbReference>
<feature type="domain" description="Thioredoxin" evidence="5">
    <location>
        <begin position="42"/>
        <end position="204"/>
    </location>
</feature>
<feature type="binding site" evidence="3">
    <location>
        <position position="169"/>
    </location>
    <ligand>
        <name>Cu cation</name>
        <dbReference type="ChEBI" id="CHEBI:23378"/>
    </ligand>
</feature>
<keyword evidence="4" id="KW-1015">Disulfide bond</keyword>
<dbReference type="Proteomes" id="UP000292120">
    <property type="component" value="Unassembled WGS sequence"/>
</dbReference>
<dbReference type="PANTHER" id="PTHR12151">
    <property type="entry name" value="ELECTRON TRANSPORT PROTIN SCO1/SENC FAMILY MEMBER"/>
    <property type="match status" value="1"/>
</dbReference>
<comment type="similarity">
    <text evidence="1">Belongs to the SCO1/2 family.</text>
</comment>